<sequence length="174" mass="19890">MHRLLLLPVFFYQNTNGVYGIDCATFSYEAALVGRELDNITIRSKIFMLCEGNRIVQSAGLSFFFQIGIVVLLCQISGTFFSAITWLKNVASHFVGCQTFDFHKSAAKSSGPLPCRFHLLQSRFYLIYCDFVDGTVYRRRRWNVRMSIHNNKLRSKLSLLCCLFAKSSFLLALS</sequence>
<dbReference type="AlphaFoldDB" id="A0A183GFF4"/>
<evidence type="ECO:0000256" key="1">
    <source>
        <dbReference type="SAM" id="Phobius"/>
    </source>
</evidence>
<keyword evidence="1" id="KW-0812">Transmembrane</keyword>
<proteinExistence type="predicted"/>
<keyword evidence="1" id="KW-0472">Membrane</keyword>
<name>A0A183GFF4_HELPZ</name>
<dbReference type="Proteomes" id="UP000050761">
    <property type="component" value="Unassembled WGS sequence"/>
</dbReference>
<protein>
    <submittedName>
        <fullName evidence="5">Secreted protein</fullName>
    </submittedName>
</protein>
<evidence type="ECO:0000256" key="2">
    <source>
        <dbReference type="SAM" id="SignalP"/>
    </source>
</evidence>
<accession>A0A183GFF4</accession>
<keyword evidence="2" id="KW-0732">Signal</keyword>
<dbReference type="OrthoDB" id="10575715at2759"/>
<dbReference type="WBParaSite" id="HPBE_0002112301-mRNA-1">
    <property type="protein sequence ID" value="HPBE_0002112301-mRNA-1"/>
    <property type="gene ID" value="HPBE_0002112301"/>
</dbReference>
<evidence type="ECO:0000313" key="3">
    <source>
        <dbReference type="EMBL" id="VDP23466.1"/>
    </source>
</evidence>
<keyword evidence="4" id="KW-1185">Reference proteome</keyword>
<reference evidence="5" key="2">
    <citation type="submission" date="2019-09" db="UniProtKB">
        <authorList>
            <consortium name="WormBaseParasite"/>
        </authorList>
    </citation>
    <scope>IDENTIFICATION</scope>
</reference>
<feature type="chain" id="PRO_5044552050" evidence="2">
    <location>
        <begin position="21"/>
        <end position="174"/>
    </location>
</feature>
<evidence type="ECO:0000313" key="4">
    <source>
        <dbReference type="Proteomes" id="UP000050761"/>
    </source>
</evidence>
<feature type="signal peptide" evidence="2">
    <location>
        <begin position="1"/>
        <end position="20"/>
    </location>
</feature>
<feature type="transmembrane region" description="Helical" evidence="1">
    <location>
        <begin position="63"/>
        <end position="87"/>
    </location>
</feature>
<organism evidence="4 5">
    <name type="scientific">Heligmosomoides polygyrus</name>
    <name type="common">Parasitic roundworm</name>
    <dbReference type="NCBI Taxonomy" id="6339"/>
    <lineage>
        <taxon>Eukaryota</taxon>
        <taxon>Metazoa</taxon>
        <taxon>Ecdysozoa</taxon>
        <taxon>Nematoda</taxon>
        <taxon>Chromadorea</taxon>
        <taxon>Rhabditida</taxon>
        <taxon>Rhabditina</taxon>
        <taxon>Rhabditomorpha</taxon>
        <taxon>Strongyloidea</taxon>
        <taxon>Heligmosomidae</taxon>
        <taxon>Heligmosomoides</taxon>
    </lineage>
</organism>
<reference evidence="3 4" key="1">
    <citation type="submission" date="2018-11" db="EMBL/GenBank/DDBJ databases">
        <authorList>
            <consortium name="Pathogen Informatics"/>
        </authorList>
    </citation>
    <scope>NUCLEOTIDE SEQUENCE [LARGE SCALE GENOMIC DNA]</scope>
</reference>
<accession>A0A3P8FXB8</accession>
<keyword evidence="1" id="KW-1133">Transmembrane helix</keyword>
<gene>
    <name evidence="3" type="ORF">HPBE_LOCUS21122</name>
</gene>
<evidence type="ECO:0000313" key="5">
    <source>
        <dbReference type="WBParaSite" id="HPBE_0002112301-mRNA-1"/>
    </source>
</evidence>
<dbReference type="EMBL" id="UZAH01032719">
    <property type="protein sequence ID" value="VDP23466.1"/>
    <property type="molecule type" value="Genomic_DNA"/>
</dbReference>